<organism evidence="3 4">
    <name type="scientific">Coprinopsis marcescibilis</name>
    <name type="common">Agaric fungus</name>
    <name type="synonym">Psathyrella marcescibilis</name>
    <dbReference type="NCBI Taxonomy" id="230819"/>
    <lineage>
        <taxon>Eukaryota</taxon>
        <taxon>Fungi</taxon>
        <taxon>Dikarya</taxon>
        <taxon>Basidiomycota</taxon>
        <taxon>Agaricomycotina</taxon>
        <taxon>Agaricomycetes</taxon>
        <taxon>Agaricomycetidae</taxon>
        <taxon>Agaricales</taxon>
        <taxon>Agaricineae</taxon>
        <taxon>Psathyrellaceae</taxon>
        <taxon>Coprinopsis</taxon>
    </lineage>
</organism>
<sequence>MAKGHLKSALLSQQSRLKAKEKIAHAAQVQNQKIAALRGKHGARNGELSALGVGSSTSSVAGGATKGKGKGKATLKSKSNAVPSSASSSATRKPTIPFSPNDRILLIGEGNFSFARALVLNPPSEELDSLPPQNVTATAYDSEEVCYEKYDDAREIVKELREGGVQILFGVDATRLNREAALKGKEWDRIVWNFPHAGKGIKDQDRNILSNQRLVLDFLASAAKVLYRGPVPTLPSGKKKKKKKKADDDDEEEEEYEQDEVMMDDDDLEPFSTERPKSRGTVLITLRNVAPYTTWDIPRLAKNPPPAQLSALPYPKWTVLRSFRFYRDSWKGYEHRMTKGTRAGGTGRTGEGGEDRTWEFYLSPKEAYQ</sequence>
<feature type="compositionally biased region" description="Acidic residues" evidence="1">
    <location>
        <begin position="248"/>
        <end position="269"/>
    </location>
</feature>
<dbReference type="GO" id="GO:0070042">
    <property type="term" value="F:rRNA (uridine-N3-)-methyltransferase activity"/>
    <property type="evidence" value="ECO:0007669"/>
    <property type="project" value="InterPro"/>
</dbReference>
<evidence type="ECO:0000256" key="1">
    <source>
        <dbReference type="SAM" id="MobiDB-lite"/>
    </source>
</evidence>
<feature type="region of interest" description="Disordered" evidence="1">
    <location>
        <begin position="46"/>
        <end position="95"/>
    </location>
</feature>
<dbReference type="PANTHER" id="PTHR11538:SF26">
    <property type="entry name" value="FERREDOXIN-FOLD ANTICODON-BINDING DOMAIN-CONTAINING PROTEIN 1"/>
    <property type="match status" value="1"/>
</dbReference>
<feature type="compositionally biased region" description="Low complexity" evidence="1">
    <location>
        <begin position="76"/>
        <end position="90"/>
    </location>
</feature>
<name>A0A5C3L2A8_COPMA</name>
<dbReference type="InterPro" id="IPR019446">
    <property type="entry name" value="BMT5-like"/>
</dbReference>
<dbReference type="OrthoDB" id="273345at2759"/>
<gene>
    <name evidence="3" type="ORF">FA15DRAFT_702497</name>
</gene>
<accession>A0A5C3L2A8</accession>
<evidence type="ECO:0000259" key="2">
    <source>
        <dbReference type="Pfam" id="PF10354"/>
    </source>
</evidence>
<proteinExistence type="predicted"/>
<dbReference type="AlphaFoldDB" id="A0A5C3L2A8"/>
<evidence type="ECO:0000313" key="3">
    <source>
        <dbReference type="EMBL" id="TFK26742.1"/>
    </source>
</evidence>
<reference evidence="3 4" key="1">
    <citation type="journal article" date="2019" name="Nat. Ecol. Evol.">
        <title>Megaphylogeny resolves global patterns of mushroom evolution.</title>
        <authorList>
            <person name="Varga T."/>
            <person name="Krizsan K."/>
            <person name="Foldi C."/>
            <person name="Dima B."/>
            <person name="Sanchez-Garcia M."/>
            <person name="Sanchez-Ramirez S."/>
            <person name="Szollosi G.J."/>
            <person name="Szarkandi J.G."/>
            <person name="Papp V."/>
            <person name="Albert L."/>
            <person name="Andreopoulos W."/>
            <person name="Angelini C."/>
            <person name="Antonin V."/>
            <person name="Barry K.W."/>
            <person name="Bougher N.L."/>
            <person name="Buchanan P."/>
            <person name="Buyck B."/>
            <person name="Bense V."/>
            <person name="Catcheside P."/>
            <person name="Chovatia M."/>
            <person name="Cooper J."/>
            <person name="Damon W."/>
            <person name="Desjardin D."/>
            <person name="Finy P."/>
            <person name="Geml J."/>
            <person name="Haridas S."/>
            <person name="Hughes K."/>
            <person name="Justo A."/>
            <person name="Karasinski D."/>
            <person name="Kautmanova I."/>
            <person name="Kiss B."/>
            <person name="Kocsube S."/>
            <person name="Kotiranta H."/>
            <person name="LaButti K.M."/>
            <person name="Lechner B.E."/>
            <person name="Liimatainen K."/>
            <person name="Lipzen A."/>
            <person name="Lukacs Z."/>
            <person name="Mihaltcheva S."/>
            <person name="Morgado L.N."/>
            <person name="Niskanen T."/>
            <person name="Noordeloos M.E."/>
            <person name="Ohm R.A."/>
            <person name="Ortiz-Santana B."/>
            <person name="Ovrebo C."/>
            <person name="Racz N."/>
            <person name="Riley R."/>
            <person name="Savchenko A."/>
            <person name="Shiryaev A."/>
            <person name="Soop K."/>
            <person name="Spirin V."/>
            <person name="Szebenyi C."/>
            <person name="Tomsovsky M."/>
            <person name="Tulloss R.E."/>
            <person name="Uehling J."/>
            <person name="Grigoriev I.V."/>
            <person name="Vagvolgyi C."/>
            <person name="Papp T."/>
            <person name="Martin F.M."/>
            <person name="Miettinen O."/>
            <person name="Hibbett D.S."/>
            <person name="Nagy L.G."/>
        </authorList>
    </citation>
    <scope>NUCLEOTIDE SEQUENCE [LARGE SCALE GENOMIC DNA]</scope>
    <source>
        <strain evidence="3 4">CBS 121175</strain>
    </source>
</reference>
<protein>
    <recommendedName>
        <fullName evidence="2">25S rRNA (uridine-N(3))-methyltransferase BMT5-like domain-containing protein</fullName>
    </recommendedName>
</protein>
<dbReference type="Proteomes" id="UP000307440">
    <property type="component" value="Unassembled WGS sequence"/>
</dbReference>
<keyword evidence="4" id="KW-1185">Reference proteome</keyword>
<dbReference type="EMBL" id="ML210171">
    <property type="protein sequence ID" value="TFK26742.1"/>
    <property type="molecule type" value="Genomic_DNA"/>
</dbReference>
<feature type="region of interest" description="Disordered" evidence="1">
    <location>
        <begin position="235"/>
        <end position="275"/>
    </location>
</feature>
<dbReference type="STRING" id="230819.A0A5C3L2A8"/>
<feature type="domain" description="25S rRNA (uridine-N(3))-methyltransferase BMT5-like" evidence="2">
    <location>
        <begin position="105"/>
        <end position="336"/>
    </location>
</feature>
<dbReference type="GO" id="GO:0005737">
    <property type="term" value="C:cytoplasm"/>
    <property type="evidence" value="ECO:0007669"/>
    <property type="project" value="TreeGrafter"/>
</dbReference>
<evidence type="ECO:0000313" key="4">
    <source>
        <dbReference type="Proteomes" id="UP000307440"/>
    </source>
</evidence>
<dbReference type="PANTHER" id="PTHR11538">
    <property type="entry name" value="PHENYLALANYL-TRNA SYNTHETASE"/>
    <property type="match status" value="1"/>
</dbReference>
<dbReference type="GO" id="GO:0070475">
    <property type="term" value="P:rRNA base methylation"/>
    <property type="evidence" value="ECO:0007669"/>
    <property type="project" value="InterPro"/>
</dbReference>
<feature type="compositionally biased region" description="Low complexity" evidence="1">
    <location>
        <begin position="48"/>
        <end position="63"/>
    </location>
</feature>
<dbReference type="Pfam" id="PF10354">
    <property type="entry name" value="BMT5-like"/>
    <property type="match status" value="1"/>
</dbReference>
<feature type="region of interest" description="Disordered" evidence="1">
    <location>
        <begin position="337"/>
        <end position="356"/>
    </location>
</feature>